<dbReference type="EMBL" id="JBHTGL010000005">
    <property type="protein sequence ID" value="MFD0622223.1"/>
    <property type="molecule type" value="Genomic_DNA"/>
</dbReference>
<reference evidence="3" key="2">
    <citation type="journal article" date="2019" name="Int. J. Syst. Evol. Microbiol.">
        <title>The Global Catalogue of Microorganisms (GCM) 10K type strain sequencing project: providing services to taxonomists for standard genome sequencing and annotation.</title>
        <authorList>
            <consortium name="The Broad Institute Genomics Platform"/>
            <consortium name="The Broad Institute Genome Sequencing Center for Infectious Disease"/>
            <person name="Wu L."/>
            <person name="Ma J."/>
        </authorList>
    </citation>
    <scope>NUCLEOTIDE SEQUENCE [LARGE SCALE GENOMIC DNA]</scope>
    <source>
        <strain evidence="3">JCM 12607</strain>
    </source>
</reference>
<protein>
    <submittedName>
        <fullName evidence="1">Uncharacterized protein</fullName>
    </submittedName>
</protein>
<organism evidence="1 3">
    <name type="scientific">Streptomyces sanglieri</name>
    <dbReference type="NCBI Taxonomy" id="193460"/>
    <lineage>
        <taxon>Bacteria</taxon>
        <taxon>Bacillati</taxon>
        <taxon>Actinomycetota</taxon>
        <taxon>Actinomycetes</taxon>
        <taxon>Kitasatosporales</taxon>
        <taxon>Streptomycetaceae</taxon>
        <taxon>Streptomyces</taxon>
    </lineage>
</organism>
<reference evidence="1" key="1">
    <citation type="journal article" date="2014" name="Int. J. Syst. Evol. Microbiol.">
        <title>Complete genome of a new Firmicutes species belonging to the dominant human colonic microbiota ('Ruminococcus bicirculans') reveals two chromosomes and a selective capacity to utilize plant glucans.</title>
        <authorList>
            <consortium name="NISC Comparative Sequencing Program"/>
            <person name="Wegmann U."/>
            <person name="Louis P."/>
            <person name="Goesmann A."/>
            <person name="Henrissat B."/>
            <person name="Duncan S.H."/>
            <person name="Flint H.J."/>
        </authorList>
    </citation>
    <scope>NUCLEOTIDE SEQUENCE</scope>
    <source>
        <strain evidence="1">JCM 12607</strain>
    </source>
</reference>
<accession>A0ABW2WRV2</accession>
<dbReference type="Proteomes" id="UP001596915">
    <property type="component" value="Unassembled WGS sequence"/>
</dbReference>
<reference evidence="1" key="3">
    <citation type="submission" date="2024-09" db="EMBL/GenBank/DDBJ databases">
        <authorList>
            <person name="Sun Q."/>
            <person name="Mori K."/>
        </authorList>
    </citation>
    <scope>NUCLEOTIDE SEQUENCE</scope>
    <source>
        <strain evidence="1">JCM 12607</strain>
    </source>
</reference>
<evidence type="ECO:0000313" key="2">
    <source>
        <dbReference type="EMBL" id="MFD0622400.1"/>
    </source>
</evidence>
<dbReference type="EMBL" id="JBHTGL010000006">
    <property type="protein sequence ID" value="MFD0622400.1"/>
    <property type="molecule type" value="Genomic_DNA"/>
</dbReference>
<proteinExistence type="predicted"/>
<keyword evidence="3" id="KW-1185">Reference proteome</keyword>
<evidence type="ECO:0000313" key="3">
    <source>
        <dbReference type="Proteomes" id="UP001596915"/>
    </source>
</evidence>
<evidence type="ECO:0000313" key="1">
    <source>
        <dbReference type="EMBL" id="MFD0622223.1"/>
    </source>
</evidence>
<sequence>MDDEPTEAMSIAGDGTWGWVYAFANGSEAVDVTYSDIPGPWVYSVEGRMVAGKPAITRLSIVPRDPEKPEAITRETVRRAPTGTILGRVKSALRTKWNNKVGDVYAQARIQSVKVGRSWPAGHFVQVAWFAVDAELTGRAPRQVIQDTWGVSGITASRWLARARKLGYLPDYPLTPVEGRPHAYDYVAATRILEEQIVQKVLREGLSHTSDPATVRSELWEVLHRAILDNSKEAVRLRTEIFVDILAQLAEGGPDEQMQTAAQHLRDRIAQAPR</sequence>
<name>A0ABW2WRV2_9ACTN</name>
<comment type="caution">
    <text evidence="1">The sequence shown here is derived from an EMBL/GenBank/DDBJ whole genome shotgun (WGS) entry which is preliminary data.</text>
</comment>
<gene>
    <name evidence="1" type="ORF">ACFQ2K_04715</name>
    <name evidence="2" type="ORF">ACFQ2K_05720</name>
</gene>